<reference evidence="7 8" key="1">
    <citation type="submission" date="2011-05" db="EMBL/GenBank/DDBJ databases">
        <title>Whole genome sequence of Microlunatus phosphovorus NM-1.</title>
        <authorList>
            <person name="Hosoyama A."/>
            <person name="Sasaki K."/>
            <person name="Harada T."/>
            <person name="Igarashi R."/>
            <person name="Kawakoshi A."/>
            <person name="Sasagawa M."/>
            <person name="Fukada J."/>
            <person name="Nakamura S."/>
            <person name="Katano Y."/>
            <person name="Hanada S."/>
            <person name="Kamagata Y."/>
            <person name="Nakamura N."/>
            <person name="Yamazaki S."/>
            <person name="Fujita N."/>
        </authorList>
    </citation>
    <scope>NUCLEOTIDE SEQUENCE [LARGE SCALE GENOMIC DNA]</scope>
    <source>
        <strain evidence="8">ATCC 700054 / DSM 10555 / JCM 9379 / NBRC 101784 / NCIMB 13414 / VKM Ac-1990 / NM-1</strain>
    </source>
</reference>
<dbReference type="PROSITE" id="PS00101">
    <property type="entry name" value="HEXAPEP_TRANSFERASES"/>
    <property type="match status" value="1"/>
</dbReference>
<dbReference type="SUPFAM" id="SSF51161">
    <property type="entry name" value="Trimeric LpxA-like enzymes"/>
    <property type="match status" value="1"/>
</dbReference>
<protein>
    <recommendedName>
        <fullName evidence="5">Acetyltransferase</fullName>
        <ecNumber evidence="5">2.3.1.-</ecNumber>
    </recommendedName>
</protein>
<feature type="domain" description="Maltose/galactoside acetyltransferase" evidence="6">
    <location>
        <begin position="11"/>
        <end position="65"/>
    </location>
</feature>
<evidence type="ECO:0000313" key="7">
    <source>
        <dbReference type="EMBL" id="BAK35991.1"/>
    </source>
</evidence>
<dbReference type="Pfam" id="PF12464">
    <property type="entry name" value="Mac"/>
    <property type="match status" value="1"/>
</dbReference>
<dbReference type="PANTHER" id="PTHR43017">
    <property type="entry name" value="GALACTOSIDE O-ACETYLTRANSFERASE"/>
    <property type="match status" value="1"/>
</dbReference>
<evidence type="ECO:0000256" key="3">
    <source>
        <dbReference type="ARBA" id="ARBA00022737"/>
    </source>
</evidence>
<keyword evidence="2 5" id="KW-0808">Transferase</keyword>
<dbReference type="eggNOG" id="COG0110">
    <property type="taxonomic scope" value="Bacteria"/>
</dbReference>
<dbReference type="InterPro" id="IPR011004">
    <property type="entry name" value="Trimer_LpxA-like_sf"/>
</dbReference>
<keyword evidence="8" id="KW-1185">Reference proteome</keyword>
<gene>
    <name evidence="7" type="primary">lacA</name>
    <name evidence="7" type="ordered locus">MLP_29770</name>
</gene>
<sequence>MPMSTDEPTQWQRMVAGRSYRSTDPELTEARAATKRILHEYNTTHPDDEATRDRLLRGLLKSAGEMIWIEPPFRCDYGNQITFGNGIFANYDLSILDCAPVTIGDMVLFGPRVTIATASHPIDFVQRTGDMYEYAEPITIEEGAWLGAHVVVGPGVTIGARSVIGAGSIVTRDIPPDVVAAGVPCKVVREITEQDRDAYLAAYGTAG</sequence>
<dbReference type="InterPro" id="IPR018357">
    <property type="entry name" value="Hexapep_transf_CS"/>
</dbReference>
<dbReference type="InterPro" id="IPR001451">
    <property type="entry name" value="Hexapep"/>
</dbReference>
<dbReference type="EC" id="2.3.1.-" evidence="5"/>
<dbReference type="Proteomes" id="UP000007947">
    <property type="component" value="Chromosome"/>
</dbReference>
<dbReference type="GO" id="GO:0008870">
    <property type="term" value="F:galactoside O-acetyltransferase activity"/>
    <property type="evidence" value="ECO:0007669"/>
    <property type="project" value="TreeGrafter"/>
</dbReference>
<dbReference type="EMBL" id="AP012204">
    <property type="protein sequence ID" value="BAK35991.1"/>
    <property type="molecule type" value="Genomic_DNA"/>
</dbReference>
<dbReference type="InterPro" id="IPR024688">
    <property type="entry name" value="Mac_dom"/>
</dbReference>
<evidence type="ECO:0000256" key="1">
    <source>
        <dbReference type="ARBA" id="ARBA00007274"/>
    </source>
</evidence>
<dbReference type="SMART" id="SM01266">
    <property type="entry name" value="Mac"/>
    <property type="match status" value="1"/>
</dbReference>
<proteinExistence type="inferred from homology"/>
<dbReference type="HOGENOM" id="CLU_051638_3_0_11"/>
<dbReference type="AlphaFoldDB" id="F5XKB9"/>
<evidence type="ECO:0000313" key="8">
    <source>
        <dbReference type="Proteomes" id="UP000007947"/>
    </source>
</evidence>
<evidence type="ECO:0000256" key="5">
    <source>
        <dbReference type="RuleBase" id="RU367021"/>
    </source>
</evidence>
<dbReference type="FunFam" id="2.160.10.10:FF:000025">
    <property type="entry name" value="Hexapeptide-repeat containing-acetyltransferase"/>
    <property type="match status" value="1"/>
</dbReference>
<dbReference type="KEGG" id="mph:MLP_29770"/>
<dbReference type="InterPro" id="IPR039369">
    <property type="entry name" value="LacA-like"/>
</dbReference>
<dbReference type="CDD" id="cd03357">
    <property type="entry name" value="LbH_MAT_GAT"/>
    <property type="match status" value="1"/>
</dbReference>
<keyword evidence="4 5" id="KW-0012">Acyltransferase</keyword>
<evidence type="ECO:0000256" key="2">
    <source>
        <dbReference type="ARBA" id="ARBA00022679"/>
    </source>
</evidence>
<name>F5XKB9_MICPN</name>
<evidence type="ECO:0000256" key="4">
    <source>
        <dbReference type="ARBA" id="ARBA00023315"/>
    </source>
</evidence>
<organism evidence="7 8">
    <name type="scientific">Microlunatus phosphovorus (strain ATCC 700054 / DSM 10555 / JCM 9379 / NBRC 101784 / NCIMB 13414 / VKM Ac-1990 / NM-1)</name>
    <dbReference type="NCBI Taxonomy" id="1032480"/>
    <lineage>
        <taxon>Bacteria</taxon>
        <taxon>Bacillati</taxon>
        <taxon>Actinomycetota</taxon>
        <taxon>Actinomycetes</taxon>
        <taxon>Propionibacteriales</taxon>
        <taxon>Propionibacteriaceae</taxon>
        <taxon>Microlunatus</taxon>
    </lineage>
</organism>
<dbReference type="Pfam" id="PF00132">
    <property type="entry name" value="Hexapep"/>
    <property type="match status" value="1"/>
</dbReference>
<keyword evidence="3" id="KW-0677">Repeat</keyword>
<dbReference type="PANTHER" id="PTHR43017:SF1">
    <property type="entry name" value="ACETYLTRANSFERASE YJL218W-RELATED"/>
    <property type="match status" value="1"/>
</dbReference>
<accession>F5XKB9</accession>
<dbReference type="STRING" id="1032480.MLP_29770"/>
<comment type="similarity">
    <text evidence="1 5">Belongs to the transferase hexapeptide repeat family.</text>
</comment>
<evidence type="ECO:0000259" key="6">
    <source>
        <dbReference type="SMART" id="SM01266"/>
    </source>
</evidence>
<dbReference type="Gene3D" id="2.160.10.10">
    <property type="entry name" value="Hexapeptide repeat proteins"/>
    <property type="match status" value="1"/>
</dbReference>